<comment type="cofactor">
    <cofactor evidence="11 15">
        <name>Zn(2+)</name>
        <dbReference type="ChEBI" id="CHEBI:29105"/>
    </cofactor>
    <text evidence="11 15">Binds 1 zinc ion per subunit.</text>
</comment>
<evidence type="ECO:0000256" key="13">
    <source>
        <dbReference type="PIRSR" id="PIRSR000099-1"/>
    </source>
</evidence>
<keyword evidence="4 11" id="KW-0028">Amino-acid biosynthesis</keyword>
<dbReference type="PANTHER" id="PTHR21256">
    <property type="entry name" value="HISTIDINOL DEHYDROGENASE HDH"/>
    <property type="match status" value="1"/>
</dbReference>
<feature type="binding site" evidence="11 14">
    <location>
        <position position="359"/>
    </location>
    <ligand>
        <name>substrate</name>
    </ligand>
</feature>
<feature type="binding site" evidence="11 15">
    <location>
        <position position="418"/>
    </location>
    <ligand>
        <name>Zn(2+)</name>
        <dbReference type="ChEBI" id="CHEBI:29105"/>
    </ligand>
</feature>
<keyword evidence="5 11" id="KW-0479">Metal-binding</keyword>
<keyword evidence="8 11" id="KW-0520">NAD</keyword>
<keyword evidence="9 11" id="KW-0368">Histidine biosynthesis</keyword>
<feature type="binding site" evidence="11 14">
    <location>
        <position position="236"/>
    </location>
    <ligand>
        <name>substrate</name>
    </ligand>
</feature>
<evidence type="ECO:0000256" key="9">
    <source>
        <dbReference type="ARBA" id="ARBA00023102"/>
    </source>
</evidence>
<evidence type="ECO:0000256" key="4">
    <source>
        <dbReference type="ARBA" id="ARBA00022605"/>
    </source>
</evidence>
<evidence type="ECO:0000256" key="3">
    <source>
        <dbReference type="ARBA" id="ARBA00012965"/>
    </source>
</evidence>
<feature type="binding site" evidence="11 15">
    <location>
        <position position="261"/>
    </location>
    <ligand>
        <name>Zn(2+)</name>
        <dbReference type="ChEBI" id="CHEBI:29105"/>
    </ligand>
</feature>
<dbReference type="SUPFAM" id="SSF53720">
    <property type="entry name" value="ALDH-like"/>
    <property type="match status" value="1"/>
</dbReference>
<reference evidence="17" key="1">
    <citation type="submission" date="2020-10" db="EMBL/GenBank/DDBJ databases">
        <authorList>
            <person name="Gilroy R."/>
        </authorList>
    </citation>
    <scope>NUCLEOTIDE SEQUENCE</scope>
    <source>
        <strain evidence="17">20514</strain>
    </source>
</reference>
<evidence type="ECO:0000256" key="12">
    <source>
        <dbReference type="PIRNR" id="PIRNR000099"/>
    </source>
</evidence>
<dbReference type="InterPro" id="IPR016161">
    <property type="entry name" value="Ald_DH/histidinol_DH"/>
</dbReference>
<dbReference type="GO" id="GO:0051287">
    <property type="term" value="F:NAD binding"/>
    <property type="evidence" value="ECO:0007669"/>
    <property type="project" value="InterPro"/>
</dbReference>
<dbReference type="Gene3D" id="1.20.5.1300">
    <property type="match status" value="1"/>
</dbReference>
<comment type="function">
    <text evidence="11">Catalyzes the sequential NAD-dependent oxidations of L-histidinol to L-histidinaldehyde and then to L-histidine.</text>
</comment>
<feature type="active site" description="Proton acceptor" evidence="11 13">
    <location>
        <position position="326"/>
    </location>
</feature>
<dbReference type="NCBIfam" id="TIGR00069">
    <property type="entry name" value="hisD"/>
    <property type="match status" value="1"/>
</dbReference>
<evidence type="ECO:0000256" key="14">
    <source>
        <dbReference type="PIRSR" id="PIRSR000099-3"/>
    </source>
</evidence>
<dbReference type="GO" id="GO:0000105">
    <property type="term" value="P:L-histidine biosynthetic process"/>
    <property type="evidence" value="ECO:0007669"/>
    <property type="project" value="UniProtKB-UniRule"/>
</dbReference>
<evidence type="ECO:0000256" key="5">
    <source>
        <dbReference type="ARBA" id="ARBA00022723"/>
    </source>
</evidence>
<keyword evidence="6 11" id="KW-0862">Zinc</keyword>
<dbReference type="PRINTS" id="PR00083">
    <property type="entry name" value="HOLDHDRGNASE"/>
</dbReference>
<dbReference type="Gene3D" id="3.40.50.1980">
    <property type="entry name" value="Nitrogenase molybdenum iron protein domain"/>
    <property type="match status" value="2"/>
</dbReference>
<evidence type="ECO:0000256" key="10">
    <source>
        <dbReference type="ARBA" id="ARBA00049489"/>
    </source>
</evidence>
<sequence length="429" mass="45736">MKIYRYPQEKDWSLIAGRTRAGAPEQVKSTVSAIVSGVRAGGDREVLRYVRELDGFAADSVTGLMVPQAEIEASESLLPESLKSAIRTAASNIRKFHEAQKTEEIVVETMPGVICRQRSVPVRDVGLYVPGGTAPLFSTVLMLAVPARIAGCGRVILCTPAGKDGRVSPAILYSAKICGVTEIYRIGGAVAIAAMAYGTETLRRVDKIFGPGNAYVTEAKQQVSQDCAIDMPAGPSEVMIIADSSARPEFVGADFLSQLEHGRDSQAILLTTSPELAGEVERQVELQVQNLPRKDIIADSMQKSVAVVLGSEEEMVKFSNMYAPEHLIIATSCSLATAEGICNAGSVFLGNYSTESAGDYASGTNHTLPTGGWAVSCSGVNLSTFMKKITLQEITPDGLRRLGPVIESMALAEGLDAHANAVKIRMKQL</sequence>
<evidence type="ECO:0000256" key="1">
    <source>
        <dbReference type="ARBA" id="ARBA00004940"/>
    </source>
</evidence>
<comment type="pathway">
    <text evidence="1 11">Amino-acid biosynthesis; L-histidine biosynthesis; L-histidine from 5-phospho-alpha-D-ribose 1-diphosphate: step 9/9.</text>
</comment>
<comment type="caution">
    <text evidence="11">Lacks conserved residue(s) required for the propagation of feature annotation.</text>
</comment>
<evidence type="ECO:0000256" key="15">
    <source>
        <dbReference type="PIRSR" id="PIRSR000099-4"/>
    </source>
</evidence>
<dbReference type="AlphaFoldDB" id="A0A9D9HEV9"/>
<dbReference type="GO" id="GO:0004399">
    <property type="term" value="F:histidinol dehydrogenase activity"/>
    <property type="evidence" value="ECO:0007669"/>
    <property type="project" value="UniProtKB-UniRule"/>
</dbReference>
<organism evidence="17 18">
    <name type="scientific">Candidatus Cryptobacteroides merdigallinarum</name>
    <dbReference type="NCBI Taxonomy" id="2840770"/>
    <lineage>
        <taxon>Bacteria</taxon>
        <taxon>Pseudomonadati</taxon>
        <taxon>Bacteroidota</taxon>
        <taxon>Bacteroidia</taxon>
        <taxon>Bacteroidales</taxon>
        <taxon>Candidatus Cryptobacteroides</taxon>
    </lineage>
</organism>
<feature type="binding site" evidence="11 14">
    <location>
        <position position="326"/>
    </location>
    <ligand>
        <name>substrate</name>
    </ligand>
</feature>
<proteinExistence type="inferred from homology"/>
<feature type="binding site" evidence="11 15">
    <location>
        <position position="258"/>
    </location>
    <ligand>
        <name>Zn(2+)</name>
        <dbReference type="ChEBI" id="CHEBI:29105"/>
    </ligand>
</feature>
<comment type="caution">
    <text evidence="17">The sequence shown here is derived from an EMBL/GenBank/DDBJ whole genome shotgun (WGS) entry which is preliminary data.</text>
</comment>
<protein>
    <recommendedName>
        <fullName evidence="3 11">Histidinol dehydrogenase</fullName>
        <shortName evidence="11">HDH</shortName>
        <ecNumber evidence="3 11">1.1.1.23</ecNumber>
    </recommendedName>
</protein>
<feature type="binding site" evidence="11 14">
    <location>
        <position position="413"/>
    </location>
    <ligand>
        <name>substrate</name>
    </ligand>
</feature>
<feature type="active site" description="Proton acceptor" evidence="11 13">
    <location>
        <position position="325"/>
    </location>
</feature>
<comment type="catalytic activity">
    <reaction evidence="10 11">
        <text>L-histidinol + 2 NAD(+) + H2O = L-histidine + 2 NADH + 3 H(+)</text>
        <dbReference type="Rhea" id="RHEA:20641"/>
        <dbReference type="ChEBI" id="CHEBI:15377"/>
        <dbReference type="ChEBI" id="CHEBI:15378"/>
        <dbReference type="ChEBI" id="CHEBI:57540"/>
        <dbReference type="ChEBI" id="CHEBI:57595"/>
        <dbReference type="ChEBI" id="CHEBI:57699"/>
        <dbReference type="ChEBI" id="CHEBI:57945"/>
        <dbReference type="EC" id="1.1.1.23"/>
    </reaction>
</comment>
<dbReference type="FunFam" id="3.40.50.1980:FF:000001">
    <property type="entry name" value="Histidinol dehydrogenase"/>
    <property type="match status" value="1"/>
</dbReference>
<dbReference type="InterPro" id="IPR012131">
    <property type="entry name" value="Hstdl_DH"/>
</dbReference>
<evidence type="ECO:0000313" key="18">
    <source>
        <dbReference type="Proteomes" id="UP000810252"/>
    </source>
</evidence>
<evidence type="ECO:0000256" key="8">
    <source>
        <dbReference type="ARBA" id="ARBA00023027"/>
    </source>
</evidence>
<dbReference type="GO" id="GO:0005829">
    <property type="term" value="C:cytosol"/>
    <property type="evidence" value="ECO:0007669"/>
    <property type="project" value="TreeGrafter"/>
</dbReference>
<dbReference type="PANTHER" id="PTHR21256:SF2">
    <property type="entry name" value="HISTIDINE BIOSYNTHESIS TRIFUNCTIONAL PROTEIN"/>
    <property type="match status" value="1"/>
</dbReference>
<evidence type="ECO:0000256" key="7">
    <source>
        <dbReference type="ARBA" id="ARBA00023002"/>
    </source>
</evidence>
<dbReference type="InterPro" id="IPR022695">
    <property type="entry name" value="Histidinol_DH_monofunct"/>
</dbReference>
<keyword evidence="7 11" id="KW-0560">Oxidoreductase</keyword>
<evidence type="ECO:0000313" key="17">
    <source>
        <dbReference type="EMBL" id="MBO8448831.1"/>
    </source>
</evidence>
<dbReference type="Pfam" id="PF00815">
    <property type="entry name" value="Histidinol_dh"/>
    <property type="match status" value="1"/>
</dbReference>
<evidence type="ECO:0000256" key="2">
    <source>
        <dbReference type="ARBA" id="ARBA00010178"/>
    </source>
</evidence>
<dbReference type="PIRSF" id="PIRSF000099">
    <property type="entry name" value="Histidinol_dh"/>
    <property type="match status" value="1"/>
</dbReference>
<dbReference type="Proteomes" id="UP000810252">
    <property type="component" value="Unassembled WGS sequence"/>
</dbReference>
<feature type="binding site" evidence="11 14">
    <location>
        <position position="258"/>
    </location>
    <ligand>
        <name>substrate</name>
    </ligand>
</feature>
<evidence type="ECO:0000256" key="11">
    <source>
        <dbReference type="HAMAP-Rule" id="MF_01024"/>
    </source>
</evidence>
<feature type="binding site" evidence="11 15">
    <location>
        <position position="359"/>
    </location>
    <ligand>
        <name>Zn(2+)</name>
        <dbReference type="ChEBI" id="CHEBI:29105"/>
    </ligand>
</feature>
<dbReference type="EMBL" id="JADIMQ010000088">
    <property type="protein sequence ID" value="MBO8448831.1"/>
    <property type="molecule type" value="Genomic_DNA"/>
</dbReference>
<gene>
    <name evidence="11 17" type="primary">hisD</name>
    <name evidence="17" type="ORF">IAC29_06130</name>
</gene>
<dbReference type="CDD" id="cd06572">
    <property type="entry name" value="Histidinol_dh"/>
    <property type="match status" value="1"/>
</dbReference>
<name>A0A9D9HEV9_9BACT</name>
<feature type="binding site" evidence="11 14">
    <location>
        <position position="261"/>
    </location>
    <ligand>
        <name>substrate</name>
    </ligand>
</feature>
<evidence type="ECO:0000256" key="16">
    <source>
        <dbReference type="RuleBase" id="RU004175"/>
    </source>
</evidence>
<dbReference type="EC" id="1.1.1.23" evidence="3 11"/>
<dbReference type="GO" id="GO:0008270">
    <property type="term" value="F:zinc ion binding"/>
    <property type="evidence" value="ECO:0007669"/>
    <property type="project" value="UniProtKB-UniRule"/>
</dbReference>
<accession>A0A9D9HEV9</accession>
<reference evidence="17" key="2">
    <citation type="journal article" date="2021" name="PeerJ">
        <title>Extensive microbial diversity within the chicken gut microbiome revealed by metagenomics and culture.</title>
        <authorList>
            <person name="Gilroy R."/>
            <person name="Ravi A."/>
            <person name="Getino M."/>
            <person name="Pursley I."/>
            <person name="Horton D.L."/>
            <person name="Alikhan N.F."/>
            <person name="Baker D."/>
            <person name="Gharbi K."/>
            <person name="Hall N."/>
            <person name="Watson M."/>
            <person name="Adriaenssens E.M."/>
            <person name="Foster-Nyarko E."/>
            <person name="Jarju S."/>
            <person name="Secka A."/>
            <person name="Antonio M."/>
            <person name="Oren A."/>
            <person name="Chaudhuri R.R."/>
            <person name="La Ragione R."/>
            <person name="Hildebrand F."/>
            <person name="Pallen M.J."/>
        </authorList>
    </citation>
    <scope>NUCLEOTIDE SEQUENCE</scope>
    <source>
        <strain evidence="17">20514</strain>
    </source>
</reference>
<comment type="similarity">
    <text evidence="2 11 12 16">Belongs to the histidinol dehydrogenase family.</text>
</comment>
<dbReference type="FunFam" id="1.20.5.1300:FF:000002">
    <property type="entry name" value="Histidinol dehydrogenase, chloroplastic"/>
    <property type="match status" value="1"/>
</dbReference>
<feature type="binding site" evidence="11 14">
    <location>
        <position position="418"/>
    </location>
    <ligand>
        <name>substrate</name>
    </ligand>
</feature>
<dbReference type="HAMAP" id="MF_01024">
    <property type="entry name" value="HisD"/>
    <property type="match status" value="1"/>
</dbReference>
<evidence type="ECO:0000256" key="6">
    <source>
        <dbReference type="ARBA" id="ARBA00022833"/>
    </source>
</evidence>